<dbReference type="PROSITE" id="PS00108">
    <property type="entry name" value="PROTEIN_KINASE_ST"/>
    <property type="match status" value="1"/>
</dbReference>
<dbReference type="GO" id="GO:0004674">
    <property type="term" value="F:protein serine/threonine kinase activity"/>
    <property type="evidence" value="ECO:0007669"/>
    <property type="project" value="TreeGrafter"/>
</dbReference>
<feature type="compositionally biased region" description="Basic and acidic residues" evidence="6">
    <location>
        <begin position="428"/>
        <end position="441"/>
    </location>
</feature>
<feature type="domain" description="Protein kinase" evidence="7">
    <location>
        <begin position="31"/>
        <end position="286"/>
    </location>
</feature>
<dbReference type="InterPro" id="IPR008271">
    <property type="entry name" value="Ser/Thr_kinase_AS"/>
</dbReference>
<evidence type="ECO:0000256" key="2">
    <source>
        <dbReference type="ARBA" id="ARBA00022741"/>
    </source>
</evidence>
<dbReference type="PANTHER" id="PTHR43289">
    <property type="entry name" value="MITOGEN-ACTIVATED PROTEIN KINASE KINASE KINASE 20-RELATED"/>
    <property type="match status" value="1"/>
</dbReference>
<evidence type="ECO:0000256" key="6">
    <source>
        <dbReference type="SAM" id="MobiDB-lite"/>
    </source>
</evidence>
<dbReference type="InterPro" id="IPR000719">
    <property type="entry name" value="Prot_kinase_dom"/>
</dbReference>
<dbReference type="Proteomes" id="UP000600026">
    <property type="component" value="Unassembled WGS sequence"/>
</dbReference>
<dbReference type="SUPFAM" id="SSF56112">
    <property type="entry name" value="Protein kinase-like (PK-like)"/>
    <property type="match status" value="1"/>
</dbReference>
<dbReference type="SMART" id="SM00220">
    <property type="entry name" value="S_TKc"/>
    <property type="match status" value="1"/>
</dbReference>
<feature type="compositionally biased region" description="Pro residues" evidence="6">
    <location>
        <begin position="366"/>
        <end position="379"/>
    </location>
</feature>
<protein>
    <recommendedName>
        <fullName evidence="7">Protein kinase domain-containing protein</fullName>
    </recommendedName>
</protein>
<dbReference type="PANTHER" id="PTHR43289:SF34">
    <property type="entry name" value="SERINE_THREONINE-PROTEIN KINASE YBDM-RELATED"/>
    <property type="match status" value="1"/>
</dbReference>
<feature type="binding site" evidence="5">
    <location>
        <position position="59"/>
    </location>
    <ligand>
        <name>ATP</name>
        <dbReference type="ChEBI" id="CHEBI:30616"/>
    </ligand>
</feature>
<keyword evidence="3" id="KW-0418">Kinase</keyword>
<dbReference type="AlphaFoldDB" id="A0A919H1F9"/>
<evidence type="ECO:0000256" key="4">
    <source>
        <dbReference type="ARBA" id="ARBA00022840"/>
    </source>
</evidence>
<evidence type="ECO:0000256" key="1">
    <source>
        <dbReference type="ARBA" id="ARBA00022679"/>
    </source>
</evidence>
<keyword evidence="4 5" id="KW-0067">ATP-binding</keyword>
<dbReference type="Pfam" id="PF00069">
    <property type="entry name" value="Pkinase"/>
    <property type="match status" value="1"/>
</dbReference>
<name>A0A919H1F9_9ACTN</name>
<proteinExistence type="predicted"/>
<organism evidence="8 9">
    <name type="scientific">Streptomyces xanthophaeus</name>
    <dbReference type="NCBI Taxonomy" id="67385"/>
    <lineage>
        <taxon>Bacteria</taxon>
        <taxon>Bacillati</taxon>
        <taxon>Actinomycetota</taxon>
        <taxon>Actinomycetes</taxon>
        <taxon>Kitasatosporales</taxon>
        <taxon>Streptomycetaceae</taxon>
        <taxon>Streptomyces</taxon>
    </lineage>
</organism>
<dbReference type="RefSeq" id="WP_051902406.1">
    <property type="nucleotide sequence ID" value="NZ_BNEE01000006.1"/>
</dbReference>
<evidence type="ECO:0000313" key="8">
    <source>
        <dbReference type="EMBL" id="GHI87779.1"/>
    </source>
</evidence>
<dbReference type="PROSITE" id="PS50011">
    <property type="entry name" value="PROTEIN_KINASE_DOM"/>
    <property type="match status" value="1"/>
</dbReference>
<dbReference type="CDD" id="cd14014">
    <property type="entry name" value="STKc_PknB_like"/>
    <property type="match status" value="1"/>
</dbReference>
<feature type="region of interest" description="Disordered" evidence="6">
    <location>
        <begin position="417"/>
        <end position="468"/>
    </location>
</feature>
<dbReference type="GO" id="GO:0005524">
    <property type="term" value="F:ATP binding"/>
    <property type="evidence" value="ECO:0007669"/>
    <property type="project" value="UniProtKB-UniRule"/>
</dbReference>
<dbReference type="Gene3D" id="3.30.200.20">
    <property type="entry name" value="Phosphorylase Kinase, domain 1"/>
    <property type="match status" value="1"/>
</dbReference>
<dbReference type="InterPro" id="IPR011009">
    <property type="entry name" value="Kinase-like_dom_sf"/>
</dbReference>
<dbReference type="PROSITE" id="PS00107">
    <property type="entry name" value="PROTEIN_KINASE_ATP"/>
    <property type="match status" value="1"/>
</dbReference>
<accession>A0A919H1F9</accession>
<evidence type="ECO:0000256" key="3">
    <source>
        <dbReference type="ARBA" id="ARBA00022777"/>
    </source>
</evidence>
<evidence type="ECO:0000313" key="9">
    <source>
        <dbReference type="Proteomes" id="UP000600026"/>
    </source>
</evidence>
<comment type="caution">
    <text evidence="8">The sequence shown here is derived from an EMBL/GenBank/DDBJ whole genome shotgun (WGS) entry which is preliminary data.</text>
</comment>
<keyword evidence="2 5" id="KW-0547">Nucleotide-binding</keyword>
<feature type="region of interest" description="Disordered" evidence="6">
    <location>
        <begin position="347"/>
        <end position="387"/>
    </location>
</feature>
<evidence type="ECO:0000259" key="7">
    <source>
        <dbReference type="PROSITE" id="PS50011"/>
    </source>
</evidence>
<evidence type="ECO:0000256" key="5">
    <source>
        <dbReference type="PROSITE-ProRule" id="PRU10141"/>
    </source>
</evidence>
<keyword evidence="1" id="KW-0808">Transferase</keyword>
<dbReference type="Gene3D" id="1.10.510.10">
    <property type="entry name" value="Transferase(Phosphotransferase) domain 1"/>
    <property type="match status" value="1"/>
</dbReference>
<sequence>MNGPNNASDHGAGHAALRPLAAGDPREIAGYGLLARIGEGGMGSVYLSRTRGSRPVALKMIRREYAGDPEFRRRFEQEVKSAQQVRGYHLVPVLDYDTQGEQPWLATAYVPGLPLDEALDAFGPLPLPAALQLVACVARALESVHAVGILHRDLKPSNIMLAADGPWVIDFGIARAAENTRLTRSGGFIGTPQFMSPEQGVGGDLGAASDVFSLGLIAAVAATGRHPYGEGSALTVATQIANTALRPPDLSGYPDWLRPLLEGTLAADPAARPEPGELARLCERFAGREAADLSGWLPEPWAAAVAAREAELDRLPAAAAAAPAAGGAAAGPPPAYAPTYVPPQAAGAGPWSGAPSVHGAPTQAPSQPPLHPPAPPAPPAASVASAAPAARGNRGRLLAAAAVALVAVTGGAAWAISGGWESGNDGKGGTRAEQPQDRPEQEPAQQPAQPSARPSAQPSAQQPSQSASYEVIFQDKPLLIEPPAGSIITVDLDAPRVLPSGDISDKDVEFYYILQNMSFRKAMAKSPGTTPEVCRQAVDTGPLPAALSSTALIKDDAIVAGDVLCSVTSKGNLAMLQITSVKPSGRTYDPPGYAGKLTLWKQPAGAKP</sequence>
<reference evidence="8" key="1">
    <citation type="submission" date="2020-09" db="EMBL/GenBank/DDBJ databases">
        <title>Whole genome shotgun sequence of Streptomyces xanthophaeus NBRC 12829.</title>
        <authorList>
            <person name="Komaki H."/>
            <person name="Tamura T."/>
        </authorList>
    </citation>
    <scope>NUCLEOTIDE SEQUENCE</scope>
    <source>
        <strain evidence="8">NBRC 12829</strain>
    </source>
</reference>
<keyword evidence="9" id="KW-1185">Reference proteome</keyword>
<dbReference type="EMBL" id="BNEE01000006">
    <property type="protein sequence ID" value="GHI87779.1"/>
    <property type="molecule type" value="Genomic_DNA"/>
</dbReference>
<feature type="compositionally biased region" description="Low complexity" evidence="6">
    <location>
        <begin position="442"/>
        <end position="468"/>
    </location>
</feature>
<gene>
    <name evidence="8" type="ORF">Sxan_51430</name>
</gene>
<dbReference type="InterPro" id="IPR017441">
    <property type="entry name" value="Protein_kinase_ATP_BS"/>
</dbReference>